<feature type="transmembrane region" description="Helical" evidence="1">
    <location>
        <begin position="78"/>
        <end position="99"/>
    </location>
</feature>
<dbReference type="AlphaFoldDB" id="A0A6J6DZA3"/>
<feature type="transmembrane region" description="Helical" evidence="1">
    <location>
        <begin position="49"/>
        <end position="66"/>
    </location>
</feature>
<organism evidence="2">
    <name type="scientific">freshwater metagenome</name>
    <dbReference type="NCBI Taxonomy" id="449393"/>
    <lineage>
        <taxon>unclassified sequences</taxon>
        <taxon>metagenomes</taxon>
        <taxon>ecological metagenomes</taxon>
    </lineage>
</organism>
<keyword evidence="1" id="KW-1133">Transmembrane helix</keyword>
<accession>A0A6J6DZA3</accession>
<reference evidence="2" key="1">
    <citation type="submission" date="2020-05" db="EMBL/GenBank/DDBJ databases">
        <authorList>
            <person name="Chiriac C."/>
            <person name="Salcher M."/>
            <person name="Ghai R."/>
            <person name="Kavagutti S V."/>
        </authorList>
    </citation>
    <scope>NUCLEOTIDE SEQUENCE</scope>
</reference>
<proteinExistence type="predicted"/>
<protein>
    <submittedName>
        <fullName evidence="2">Unannotated protein</fullName>
    </submittedName>
</protein>
<keyword evidence="1" id="KW-0472">Membrane</keyword>
<feature type="transmembrane region" description="Helical" evidence="1">
    <location>
        <begin position="12"/>
        <end position="29"/>
    </location>
</feature>
<dbReference type="EMBL" id="CAEZTU010000002">
    <property type="protein sequence ID" value="CAB4569441.1"/>
    <property type="molecule type" value="Genomic_DNA"/>
</dbReference>
<evidence type="ECO:0000313" key="2">
    <source>
        <dbReference type="EMBL" id="CAB4569441.1"/>
    </source>
</evidence>
<keyword evidence="1" id="KW-0812">Transmembrane</keyword>
<sequence length="129" mass="13840">MNNSSEIRIRQVMLAGGSIFIASAIALIARPDLFGEFIGITGVDAYWSLRMTGIVLIPLGYLMIVVRSVASNSVVKSFAYLMSIVSLSLGIVTLLAPGQVNIGRIIYAIIGFLFSTLYVVAIALGRNKN</sequence>
<feature type="transmembrane region" description="Helical" evidence="1">
    <location>
        <begin position="105"/>
        <end position="125"/>
    </location>
</feature>
<evidence type="ECO:0000256" key="1">
    <source>
        <dbReference type="SAM" id="Phobius"/>
    </source>
</evidence>
<name>A0A6J6DZA3_9ZZZZ</name>
<gene>
    <name evidence="2" type="ORF">UFOPK1740_00095</name>
</gene>